<evidence type="ECO:0000313" key="1">
    <source>
        <dbReference type="EMBL" id="SDP12718.1"/>
    </source>
</evidence>
<dbReference type="EMBL" id="LT629705">
    <property type="protein sequence ID" value="SDP12718.1"/>
    <property type="molecule type" value="Genomic_DNA"/>
</dbReference>
<name>A0A1H0Q7Q9_9PSED</name>
<dbReference type="Proteomes" id="UP000198827">
    <property type="component" value="Chromosome I"/>
</dbReference>
<protein>
    <submittedName>
        <fullName evidence="1">Polar amino acid transport system permease protein/cystine transport system permease protein</fullName>
    </submittedName>
</protein>
<proteinExistence type="predicted"/>
<evidence type="ECO:0000313" key="2">
    <source>
        <dbReference type="Proteomes" id="UP000198827"/>
    </source>
</evidence>
<dbReference type="AlphaFoldDB" id="A0A1H0Q7Q9"/>
<organism evidence="1 2">
    <name type="scientific">Pseudomonas arsenicoxydans</name>
    <dbReference type="NCBI Taxonomy" id="702115"/>
    <lineage>
        <taxon>Bacteria</taxon>
        <taxon>Pseudomonadati</taxon>
        <taxon>Pseudomonadota</taxon>
        <taxon>Gammaproteobacteria</taxon>
        <taxon>Pseudomonadales</taxon>
        <taxon>Pseudomonadaceae</taxon>
        <taxon>Pseudomonas</taxon>
    </lineage>
</organism>
<sequence>MMRYTFKSVCWKTQPFAAQTMISTNNRGSASFASPQARAGACPVGTQASHTAFIASKSAMSASQIVVCSICFLDEPASSSKTSMRASASRVYASTAAVPELTFKARMLVSETYQTNLIYFFLS</sequence>
<gene>
    <name evidence="1" type="ORF">SAMN04489798_4782</name>
</gene>
<accession>A0A1H0Q7Q9</accession>
<reference evidence="1 2" key="1">
    <citation type="submission" date="2016-10" db="EMBL/GenBank/DDBJ databases">
        <authorList>
            <person name="de Groot N.N."/>
        </authorList>
    </citation>
    <scope>NUCLEOTIDE SEQUENCE [LARGE SCALE GENOMIC DNA]</scope>
    <source>
        <strain evidence="1 2">CECT 7543</strain>
    </source>
</reference>